<gene>
    <name evidence="4" type="ORF">ACFFLS_03490</name>
</gene>
<dbReference type="InterPro" id="IPR010099">
    <property type="entry name" value="SDR39U1"/>
</dbReference>
<dbReference type="NCBIfam" id="TIGR01777">
    <property type="entry name" value="yfcH"/>
    <property type="match status" value="1"/>
</dbReference>
<sequence>MSKNVLITGGTGFIGSHLTDLLLENGYSVSVLSRSNRQSNTQITYYQWDLKRNYIDEDAVLNADFIVHLAGEGIVEKRWTKKRKKSILDSRVKPIELILSVLTKHNKTLDSFISASGIGIYGAKTSHKICDEETLPANDFLGVTCQIWENAVDKIDALNIRTAKIRTGIVLAKDQGFMKKITPTFKSGFGAVLGTGKQYIPWIYVDDLCRIYLKAIEDEKINGPYNACITDNTTNTRLSRLLAELYGYNIWLPKIPPFFLKLLLGEMSVAVLKGQRVSSDKIQKTGFEFRFTDLEKTLINCVK</sequence>
<feature type="domain" description="NAD-dependent epimerase/dehydratase" evidence="2">
    <location>
        <begin position="5"/>
        <end position="227"/>
    </location>
</feature>
<accession>A0ABV6BKX1</accession>
<reference evidence="4 5" key="1">
    <citation type="submission" date="2024-09" db="EMBL/GenBank/DDBJ databases">
        <authorList>
            <person name="Sun Q."/>
            <person name="Mori K."/>
        </authorList>
    </citation>
    <scope>NUCLEOTIDE SEQUENCE [LARGE SCALE GENOMIC DNA]</scope>
    <source>
        <strain evidence="4 5">CGMCC 1.12926</strain>
    </source>
</reference>
<dbReference type="PANTHER" id="PTHR11092">
    <property type="entry name" value="SUGAR NUCLEOTIDE EPIMERASE RELATED"/>
    <property type="match status" value="1"/>
</dbReference>
<name>A0ABV6BKX1_9FLAO</name>
<dbReference type="InterPro" id="IPR013549">
    <property type="entry name" value="DUF1731"/>
</dbReference>
<dbReference type="SUPFAM" id="SSF51735">
    <property type="entry name" value="NAD(P)-binding Rossmann-fold domains"/>
    <property type="match status" value="1"/>
</dbReference>
<evidence type="ECO:0000256" key="1">
    <source>
        <dbReference type="ARBA" id="ARBA00009353"/>
    </source>
</evidence>
<keyword evidence="5" id="KW-1185">Reference proteome</keyword>
<dbReference type="EMBL" id="JBHLYW010000003">
    <property type="protein sequence ID" value="MFC0076089.1"/>
    <property type="molecule type" value="Genomic_DNA"/>
</dbReference>
<comment type="similarity">
    <text evidence="1">Belongs to the NAD(P)-dependent epimerase/dehydratase family. SDR39U1 subfamily.</text>
</comment>
<evidence type="ECO:0000259" key="3">
    <source>
        <dbReference type="Pfam" id="PF08338"/>
    </source>
</evidence>
<evidence type="ECO:0000259" key="2">
    <source>
        <dbReference type="Pfam" id="PF01370"/>
    </source>
</evidence>
<dbReference type="Proteomes" id="UP001589734">
    <property type="component" value="Unassembled WGS sequence"/>
</dbReference>
<protein>
    <submittedName>
        <fullName evidence="4">TIGR01777 family oxidoreductase</fullName>
    </submittedName>
</protein>
<dbReference type="PANTHER" id="PTHR11092:SF0">
    <property type="entry name" value="EPIMERASE FAMILY PROTEIN SDR39U1"/>
    <property type="match status" value="1"/>
</dbReference>
<evidence type="ECO:0000313" key="5">
    <source>
        <dbReference type="Proteomes" id="UP001589734"/>
    </source>
</evidence>
<comment type="caution">
    <text evidence="4">The sequence shown here is derived from an EMBL/GenBank/DDBJ whole genome shotgun (WGS) entry which is preliminary data.</text>
</comment>
<evidence type="ECO:0000313" key="4">
    <source>
        <dbReference type="EMBL" id="MFC0076089.1"/>
    </source>
</evidence>
<dbReference type="Pfam" id="PF08338">
    <property type="entry name" value="DUF1731"/>
    <property type="match status" value="1"/>
</dbReference>
<organism evidence="4 5">
    <name type="scientific">Flavobacterium procerum</name>
    <dbReference type="NCBI Taxonomy" id="1455569"/>
    <lineage>
        <taxon>Bacteria</taxon>
        <taxon>Pseudomonadati</taxon>
        <taxon>Bacteroidota</taxon>
        <taxon>Flavobacteriia</taxon>
        <taxon>Flavobacteriales</taxon>
        <taxon>Flavobacteriaceae</taxon>
        <taxon>Flavobacterium</taxon>
    </lineage>
</organism>
<dbReference type="Gene3D" id="3.40.50.720">
    <property type="entry name" value="NAD(P)-binding Rossmann-like Domain"/>
    <property type="match status" value="1"/>
</dbReference>
<dbReference type="InterPro" id="IPR036291">
    <property type="entry name" value="NAD(P)-bd_dom_sf"/>
</dbReference>
<dbReference type="RefSeq" id="WP_379689169.1">
    <property type="nucleotide sequence ID" value="NZ_JBHLYW010000003.1"/>
</dbReference>
<dbReference type="Pfam" id="PF01370">
    <property type="entry name" value="Epimerase"/>
    <property type="match status" value="1"/>
</dbReference>
<dbReference type="InterPro" id="IPR001509">
    <property type="entry name" value="Epimerase_deHydtase"/>
</dbReference>
<feature type="domain" description="DUF1731" evidence="3">
    <location>
        <begin position="255"/>
        <end position="298"/>
    </location>
</feature>
<proteinExistence type="inferred from homology"/>